<evidence type="ECO:0000313" key="1">
    <source>
        <dbReference type="EMBL" id="SMH70353.1"/>
    </source>
</evidence>
<organism evidence="1 2">
    <name type="scientific">Candidatus Nitrosotalea okcheonensis</name>
    <dbReference type="NCBI Taxonomy" id="1903276"/>
    <lineage>
        <taxon>Archaea</taxon>
        <taxon>Nitrososphaerota</taxon>
        <taxon>Nitrososphaeria</taxon>
        <taxon>Nitrosotaleales</taxon>
        <taxon>Nitrosotaleaceae</taxon>
        <taxon>Nitrosotalea</taxon>
    </lineage>
</organism>
<evidence type="ECO:0000313" key="2">
    <source>
        <dbReference type="Proteomes" id="UP000230607"/>
    </source>
</evidence>
<sequence length="52" mass="6059">MSQIAQNLTVVSFIQIRRYLNQKVVKSIKYTNKFFILVTTASSKIMTQLLNH</sequence>
<accession>A0A2H1FC58</accession>
<proteinExistence type="predicted"/>
<gene>
    <name evidence="1" type="ORF">NCS_10160</name>
</gene>
<protein>
    <submittedName>
        <fullName evidence="1">Uncharacterized protein</fullName>
    </submittedName>
</protein>
<reference evidence="2" key="1">
    <citation type="submission" date="2017-03" db="EMBL/GenBank/DDBJ databases">
        <authorList>
            <person name="Herbold C."/>
        </authorList>
    </citation>
    <scope>NUCLEOTIDE SEQUENCE [LARGE SCALE GENOMIC DNA]</scope>
</reference>
<dbReference type="AlphaFoldDB" id="A0A2H1FC58"/>
<dbReference type="EMBL" id="LT841358">
    <property type="protein sequence ID" value="SMH70353.1"/>
    <property type="molecule type" value="Genomic_DNA"/>
</dbReference>
<dbReference type="Proteomes" id="UP000230607">
    <property type="component" value="Chromosome 1"/>
</dbReference>
<keyword evidence="2" id="KW-1185">Reference proteome</keyword>
<name>A0A2H1FC58_9ARCH</name>